<dbReference type="InterPro" id="IPR013230">
    <property type="entry name" value="Peptidase_M15A_C"/>
</dbReference>
<dbReference type="InterPro" id="IPR009045">
    <property type="entry name" value="Zn_M74/Hedgehog-like"/>
</dbReference>
<keyword evidence="2" id="KW-0614">Plasmid</keyword>
<feature type="domain" description="Peptidase M15A C-terminal" evidence="1">
    <location>
        <begin position="8"/>
        <end position="102"/>
    </location>
</feature>
<dbReference type="Pfam" id="PF08291">
    <property type="entry name" value="Peptidase_M15_3"/>
    <property type="match status" value="1"/>
</dbReference>
<evidence type="ECO:0000313" key="2">
    <source>
        <dbReference type="EMBL" id="ALK43941.1"/>
    </source>
</evidence>
<geneLocation type="plasmid" evidence="2">
    <name>Mobile Element-1</name>
</geneLocation>
<dbReference type="SUPFAM" id="SSF55166">
    <property type="entry name" value="Hedgehog/DD-peptidase"/>
    <property type="match status" value="1"/>
</dbReference>
<sequence length="128" mass="15043">MDWDKYPNFRRDELKCKHTGECNMHPEMMRILQDIRNDLRRPIFISSGYRSVKHPVEQEKDKPGEHTYGMAVDILCHGERAIKIIEIAINHGIKRIGVHQKGNANGRFVHLGIADRFMLEFPQSIWTY</sequence>
<dbReference type="EMBL" id="KT271770">
    <property type="protein sequence ID" value="ALK43941.1"/>
    <property type="molecule type" value="Genomic_DNA"/>
</dbReference>
<organism evidence="2">
    <name type="scientific">Legionella pneumophila</name>
    <dbReference type="NCBI Taxonomy" id="446"/>
    <lineage>
        <taxon>Bacteria</taxon>
        <taxon>Pseudomonadati</taxon>
        <taxon>Pseudomonadota</taxon>
        <taxon>Gammaproteobacteria</taxon>
        <taxon>Legionellales</taxon>
        <taxon>Legionellaceae</taxon>
        <taxon>Legionella</taxon>
    </lineage>
</organism>
<dbReference type="AlphaFoldDB" id="A0A140AYP4"/>
<evidence type="ECO:0000259" key="1">
    <source>
        <dbReference type="Pfam" id="PF08291"/>
    </source>
</evidence>
<accession>A0A140AYP4</accession>
<dbReference type="Gene3D" id="3.30.1380.10">
    <property type="match status" value="1"/>
</dbReference>
<name>A0A140AYP4_LEGPN</name>
<dbReference type="RefSeq" id="WP_061515196.1">
    <property type="nucleotide sequence ID" value="NZ_KQ973600.1"/>
</dbReference>
<reference evidence="2" key="1">
    <citation type="journal article" date="2016" name="Cell. Microbiol.">
        <title>Active and Adaptive Legionella CRISPR-Cas reveals a recurrent challenge to the pathogen.</title>
        <authorList>
            <person name="Rao C."/>
            <person name="Guyard C."/>
            <person name="Pelaz C."/>
            <person name="Wasserscheid J."/>
            <person name="Bondy-Denomy J."/>
            <person name="Dewar K."/>
            <person name="Ensminger A.W."/>
        </authorList>
    </citation>
    <scope>NUCLEOTIDE SEQUENCE</scope>
    <source>
        <strain evidence="2">Murcia-2001 4983</strain>
        <plasmid evidence="2">Mobile Element-1</plasmid>
    </source>
</reference>
<protein>
    <recommendedName>
        <fullName evidence="1">Peptidase M15A C-terminal domain-containing protein</fullName>
    </recommendedName>
</protein>
<proteinExistence type="predicted"/>